<proteinExistence type="predicted"/>
<dbReference type="EMBL" id="CP001779">
    <property type="protein sequence ID" value="ACZ01764.1"/>
    <property type="molecule type" value="Genomic_DNA"/>
</dbReference>
<evidence type="ECO:0000313" key="1">
    <source>
        <dbReference type="EMBL" id="ACZ01764.1"/>
    </source>
</evidence>
<dbReference type="RefSeq" id="WP_012859310.1">
    <property type="nucleotide sequence ID" value="NC_013515.1"/>
</dbReference>
<dbReference type="STRING" id="519441.Smon_1314"/>
<dbReference type="KEGG" id="smf:Smon_1314"/>
<name>D1AVK4_STRM9</name>
<dbReference type="GeneID" id="29672991"/>
<dbReference type="HOGENOM" id="CLU_094978_1_0_0"/>
<organism evidence="1 2">
    <name type="scientific">Streptobacillus moniliformis (strain ATCC 14647 / DSM 12112 / NCTC 10651 / 9901)</name>
    <dbReference type="NCBI Taxonomy" id="519441"/>
    <lineage>
        <taxon>Bacteria</taxon>
        <taxon>Fusobacteriati</taxon>
        <taxon>Fusobacteriota</taxon>
        <taxon>Fusobacteriia</taxon>
        <taxon>Fusobacteriales</taxon>
        <taxon>Leptotrichiaceae</taxon>
        <taxon>Streptobacillus</taxon>
    </lineage>
</organism>
<keyword evidence="2" id="KW-1185">Reference proteome</keyword>
<reference evidence="1 2" key="1">
    <citation type="journal article" date="2009" name="Stand. Genomic Sci.">
        <title>Complete genome sequence of Streptobacillus moniliformis type strain (9901T).</title>
        <authorList>
            <person name="Nolan M."/>
            <person name="Gronow S."/>
            <person name="Lapidus A."/>
            <person name="Ivanova N."/>
            <person name="Copeland A."/>
            <person name="Lucas S."/>
            <person name="Del Rio T.G."/>
            <person name="Chen F."/>
            <person name="Tice H."/>
            <person name="Pitluck S."/>
            <person name="Cheng J.F."/>
            <person name="Sims D."/>
            <person name="Meincke L."/>
            <person name="Bruce D."/>
            <person name="Goodwin L."/>
            <person name="Brettin T."/>
            <person name="Han C."/>
            <person name="Detter J.C."/>
            <person name="Ovchinikova G."/>
            <person name="Pati A."/>
            <person name="Mavromatis K."/>
            <person name="Mikhailova N."/>
            <person name="Chen A."/>
            <person name="Palaniappan K."/>
            <person name="Land M."/>
            <person name="Hauser L."/>
            <person name="Chang Y.J."/>
            <person name="Jeffries C.D."/>
            <person name="Rohde M."/>
            <person name="Sproer C."/>
            <person name="Goker M."/>
            <person name="Bristow J."/>
            <person name="Eisen J.A."/>
            <person name="Markowitz V."/>
            <person name="Hugenholtz P."/>
            <person name="Kyrpides N.C."/>
            <person name="Klenk H.P."/>
            <person name="Chain P."/>
        </authorList>
    </citation>
    <scope>NUCLEOTIDE SEQUENCE [LARGE SCALE GENOMIC DNA]</scope>
    <source>
        <strain evidence="2">ATCC 14647 / DSM 12112 / NCTC 10651 / 9901</strain>
    </source>
</reference>
<accession>D1AVK4</accession>
<dbReference type="AlphaFoldDB" id="D1AVK4"/>
<sequence length="179" mass="19713">MKKLLLSILFVGGGLISLSNNFTGPRYRVDISTGFIDDRRFALTSGYKFFSGSVSVLPEWELKFNKKFDISFGPKVSLNFENFIGSMDATTINPSIILGGEIDFNYKVIEDVKIYAGMEVGTGIGFQAFVSSSHNHFQGPELKTESKISLGVKVKDKFNLAFYTGDIKGVIGVEAGYTF</sequence>
<evidence type="ECO:0008006" key="3">
    <source>
        <dbReference type="Google" id="ProtNLM"/>
    </source>
</evidence>
<gene>
    <name evidence="1" type="ordered locus">Smon_1314</name>
</gene>
<evidence type="ECO:0000313" key="2">
    <source>
        <dbReference type="Proteomes" id="UP000002072"/>
    </source>
</evidence>
<dbReference type="OrthoDB" id="95536at2"/>
<protein>
    <recommendedName>
        <fullName evidence="3">Outer membrane protein beta-barrel domain-containing protein</fullName>
    </recommendedName>
</protein>
<dbReference type="Proteomes" id="UP000002072">
    <property type="component" value="Chromosome"/>
</dbReference>